<keyword evidence="1" id="KW-0472">Membrane</keyword>
<gene>
    <name evidence="2" type="ORF">BJY24_005652</name>
</gene>
<feature type="transmembrane region" description="Helical" evidence="1">
    <location>
        <begin position="90"/>
        <end position="109"/>
    </location>
</feature>
<evidence type="ECO:0000313" key="2">
    <source>
        <dbReference type="EMBL" id="MBB5916740.1"/>
    </source>
</evidence>
<organism evidence="2 3">
    <name type="scientific">Nocardia transvalensis</name>
    <dbReference type="NCBI Taxonomy" id="37333"/>
    <lineage>
        <taxon>Bacteria</taxon>
        <taxon>Bacillati</taxon>
        <taxon>Actinomycetota</taxon>
        <taxon>Actinomycetes</taxon>
        <taxon>Mycobacteriales</taxon>
        <taxon>Nocardiaceae</taxon>
        <taxon>Nocardia</taxon>
    </lineage>
</organism>
<keyword evidence="1" id="KW-1133">Transmembrane helix</keyword>
<dbReference type="RefSeq" id="WP_051163414.1">
    <property type="nucleotide sequence ID" value="NZ_JACHIT010000002.1"/>
</dbReference>
<accession>A0A7W9ULI5</accession>
<keyword evidence="1" id="KW-0812">Transmembrane</keyword>
<dbReference type="Proteomes" id="UP000540412">
    <property type="component" value="Unassembled WGS sequence"/>
</dbReference>
<dbReference type="EMBL" id="JACHIT010000002">
    <property type="protein sequence ID" value="MBB5916740.1"/>
    <property type="molecule type" value="Genomic_DNA"/>
</dbReference>
<dbReference type="AlphaFoldDB" id="A0A7W9ULI5"/>
<evidence type="ECO:0000313" key="3">
    <source>
        <dbReference type="Proteomes" id="UP000540412"/>
    </source>
</evidence>
<proteinExistence type="predicted"/>
<protein>
    <recommendedName>
        <fullName evidence="4">Integral membrane protein</fullName>
    </recommendedName>
</protein>
<keyword evidence="3" id="KW-1185">Reference proteome</keyword>
<sequence>MVHETLPLDVRRTRAARAMLAGISGFTAFWAMAGAVGLLCGGADLGATVTARLPWHSPGLAGVLLALVIGAPMALTAAAVVRRDGRSDRAAVLSGALLIGWTAVQPAIIGQFSRLQPVFGLLGVAVVALGLYLHAHRSR</sequence>
<reference evidence="2 3" key="1">
    <citation type="submission" date="2020-08" db="EMBL/GenBank/DDBJ databases">
        <title>Sequencing the genomes of 1000 actinobacteria strains.</title>
        <authorList>
            <person name="Klenk H.-P."/>
        </authorList>
    </citation>
    <scope>NUCLEOTIDE SEQUENCE [LARGE SCALE GENOMIC DNA]</scope>
    <source>
        <strain evidence="2 3">DSM 43582</strain>
    </source>
</reference>
<evidence type="ECO:0000256" key="1">
    <source>
        <dbReference type="SAM" id="Phobius"/>
    </source>
</evidence>
<comment type="caution">
    <text evidence="2">The sequence shown here is derived from an EMBL/GenBank/DDBJ whole genome shotgun (WGS) entry which is preliminary data.</text>
</comment>
<feature type="transmembrane region" description="Helical" evidence="1">
    <location>
        <begin position="20"/>
        <end position="39"/>
    </location>
</feature>
<evidence type="ECO:0008006" key="4">
    <source>
        <dbReference type="Google" id="ProtNLM"/>
    </source>
</evidence>
<feature type="transmembrane region" description="Helical" evidence="1">
    <location>
        <begin position="115"/>
        <end position="135"/>
    </location>
</feature>
<feature type="transmembrane region" description="Helical" evidence="1">
    <location>
        <begin position="59"/>
        <end position="81"/>
    </location>
</feature>
<name>A0A7W9ULI5_9NOCA</name>